<dbReference type="Pfam" id="PF01115">
    <property type="entry name" value="F_actin_cap_B"/>
    <property type="match status" value="1"/>
</dbReference>
<keyword evidence="3 7" id="KW-0117">Actin capping</keyword>
<evidence type="ECO:0007829" key="11">
    <source>
        <dbReference type="PeptideAtlas" id="B7Q243"/>
    </source>
</evidence>
<dbReference type="InParanoid" id="B7Q243"/>
<dbReference type="InterPro" id="IPR037282">
    <property type="entry name" value="CapZ_alpha/beta"/>
</dbReference>
<keyword evidence="10" id="KW-1185">Reference proteome</keyword>
<dbReference type="EMBL" id="ABJB011022203">
    <property type="status" value="NOT_ANNOTATED_CDS"/>
    <property type="molecule type" value="Genomic_DNA"/>
</dbReference>
<keyword evidence="11" id="KW-1267">Proteomics identification</keyword>
<comment type="function">
    <text evidence="7">F-actin-capping proteins bind in a Ca(2+)-independent manner to the fast growing ends of actin filaments (barbed end) thereby blocking the exchange of subunits at these ends. Unlike other capping proteins (such as gelsolin and severin), these proteins do not sever actin filaments.</text>
</comment>
<dbReference type="InterPro" id="IPR001698">
    <property type="entry name" value="CAPZB"/>
</dbReference>
<dbReference type="PaxDb" id="6945-B7Q243"/>
<dbReference type="GO" id="GO:0051016">
    <property type="term" value="P:barbed-end actin filament capping"/>
    <property type="evidence" value="ECO:0000318"/>
    <property type="project" value="GO_Central"/>
</dbReference>
<dbReference type="GO" id="GO:0008290">
    <property type="term" value="C:F-actin capping protein complex"/>
    <property type="evidence" value="ECO:0000318"/>
    <property type="project" value="GO_Central"/>
</dbReference>
<dbReference type="PRINTS" id="PR00192">
    <property type="entry name" value="FACTINCAPB"/>
</dbReference>
<comment type="similarity">
    <text evidence="2 7">Belongs to the F-actin-capping protein beta subunit family.</text>
</comment>
<dbReference type="PROSITE" id="PS00231">
    <property type="entry name" value="F_ACTIN_CAPPING_BETA"/>
    <property type="match status" value="1"/>
</dbReference>
<evidence type="ECO:0000313" key="9">
    <source>
        <dbReference type="EnsemblMetazoa" id="ISCW009966-PA"/>
    </source>
</evidence>
<dbReference type="Gene3D" id="3.90.1150.210">
    <property type="entry name" value="F-actin capping protein, beta subunit"/>
    <property type="match status" value="1"/>
</dbReference>
<dbReference type="VEuPathDB" id="VectorBase:ISCW009966"/>
<evidence type="ECO:0000256" key="5">
    <source>
        <dbReference type="ARBA" id="ARBA00023203"/>
    </source>
</evidence>
<dbReference type="STRING" id="6945.B7Q243"/>
<evidence type="ECO:0000256" key="1">
    <source>
        <dbReference type="ARBA" id="ARBA00004245"/>
    </source>
</evidence>
<dbReference type="HOGENOM" id="CLU_774535_0_0_1"/>
<evidence type="ECO:0000256" key="2">
    <source>
        <dbReference type="ARBA" id="ARBA00006039"/>
    </source>
</evidence>
<proteinExistence type="evidence at protein level"/>
<dbReference type="InterPro" id="IPR042276">
    <property type="entry name" value="CapZ_alpha/beta_2"/>
</dbReference>
<sequence length="358" mass="40142">MTTDQQLDSALDLMRRLPPQKIEKNLSDLIDLVPGLCEELLSSVDQPLKIATDKKCGKYYLLCDYNRDGDSYSRPITQEKSTGRSAHYKLTSTAMLWLQTKKPGSGTMNLGGSLTRQMEQDSAVSEAVPHIANIGKMVEDMENKIRTTLNEIYFGKTKDIVNGLRSQPTHIFRITPVHFYYYSGPPGATATTRRWRTGRSRRSVCASWRWMPTRPLTSTGRCTSKAECPRSTCGTWTTALRALCSSRRAGTAPGRSWAAGTPSTSWKCRCAGRPVSPTRARQPERVRGRRVCRKVLAEFTVPAFIYLFPQLPRSARGVTAEFQVKRVKTKLKNKVLSNLCHTRYNRLGVTAGEKGDAR</sequence>
<evidence type="ECO:0000256" key="7">
    <source>
        <dbReference type="RuleBase" id="RU365078"/>
    </source>
</evidence>
<dbReference type="VEuPathDB" id="VectorBase:ISCI009966"/>
<dbReference type="EMBL" id="ABJB010427748">
    <property type="status" value="NOT_ANNOTATED_CDS"/>
    <property type="molecule type" value="Genomic_DNA"/>
</dbReference>
<dbReference type="OrthoDB" id="9979678at2759"/>
<keyword evidence="5 7" id="KW-0009">Actin-binding</keyword>
<dbReference type="GO" id="GO:0030036">
    <property type="term" value="P:actin cytoskeleton organization"/>
    <property type="evidence" value="ECO:0007669"/>
    <property type="project" value="InterPro"/>
</dbReference>
<dbReference type="PANTHER" id="PTHR10619:SF0">
    <property type="entry name" value="F-ACTIN-CAPPING PROTEIN SUBUNIT BETA ISOFORMS 1 AND 2"/>
    <property type="match status" value="1"/>
</dbReference>
<dbReference type="EMBL" id="DS841188">
    <property type="protein sequence ID" value="EEC12915.1"/>
    <property type="molecule type" value="Genomic_DNA"/>
</dbReference>
<dbReference type="VEuPathDB" id="VectorBase:ISCP_038222"/>
<dbReference type="GO" id="GO:0051490">
    <property type="term" value="P:negative regulation of filopodium assembly"/>
    <property type="evidence" value="ECO:0000318"/>
    <property type="project" value="GO_Central"/>
</dbReference>
<dbReference type="EnsemblMetazoa" id="ISCW009966-RA">
    <property type="protein sequence ID" value="ISCW009966-PA"/>
    <property type="gene ID" value="ISCW009966"/>
</dbReference>
<dbReference type="GO" id="GO:0010591">
    <property type="term" value="P:regulation of lamellipodium assembly"/>
    <property type="evidence" value="ECO:0000318"/>
    <property type="project" value="GO_Central"/>
</dbReference>
<comment type="subunit">
    <text evidence="7">Heterodimer of an alpha and a beta subunit.</text>
</comment>
<reference evidence="8 10" key="1">
    <citation type="submission" date="2008-03" db="EMBL/GenBank/DDBJ databases">
        <title>Annotation of Ixodes scapularis.</title>
        <authorList>
            <consortium name="Ixodes scapularis Genome Project Consortium"/>
            <person name="Caler E."/>
            <person name="Hannick L.I."/>
            <person name="Bidwell S."/>
            <person name="Joardar V."/>
            <person name="Thiagarajan M."/>
            <person name="Amedeo P."/>
            <person name="Galinsky K.J."/>
            <person name="Schobel S."/>
            <person name="Inman J."/>
            <person name="Hostetler J."/>
            <person name="Miller J."/>
            <person name="Hammond M."/>
            <person name="Megy K."/>
            <person name="Lawson D."/>
            <person name="Kodira C."/>
            <person name="Sutton G."/>
            <person name="Meyer J."/>
            <person name="Hill C.A."/>
            <person name="Birren B."/>
            <person name="Nene V."/>
            <person name="Collins F."/>
            <person name="Alarcon-Chaidez F."/>
            <person name="Wikel S."/>
            <person name="Strausberg R."/>
        </authorList>
    </citation>
    <scope>NUCLEOTIDE SEQUENCE [LARGE SCALE GENOMIC DNA]</scope>
    <source>
        <strain evidence="10">Wikel</strain>
        <strain evidence="8">Wikel colony</strain>
    </source>
</reference>
<evidence type="ECO:0000313" key="10">
    <source>
        <dbReference type="Proteomes" id="UP000001555"/>
    </source>
</evidence>
<dbReference type="GO" id="GO:0051015">
    <property type="term" value="F:actin filament binding"/>
    <property type="evidence" value="ECO:0000318"/>
    <property type="project" value="GO_Central"/>
</dbReference>
<evidence type="ECO:0000313" key="8">
    <source>
        <dbReference type="EMBL" id="EEC12915.1"/>
    </source>
</evidence>
<dbReference type="EMBL" id="ABJB010541603">
    <property type="status" value="NOT_ANNOTATED_CDS"/>
    <property type="molecule type" value="Genomic_DNA"/>
</dbReference>
<evidence type="ECO:0000256" key="6">
    <source>
        <dbReference type="ARBA" id="ARBA00023212"/>
    </source>
</evidence>
<evidence type="ECO:0000256" key="4">
    <source>
        <dbReference type="ARBA" id="ARBA00022490"/>
    </source>
</evidence>
<dbReference type="Proteomes" id="UP000001555">
    <property type="component" value="Unassembled WGS sequence"/>
</dbReference>
<keyword evidence="4 7" id="KW-0963">Cytoplasm</keyword>
<accession>B7Q243</accession>
<dbReference type="PANTHER" id="PTHR10619">
    <property type="entry name" value="F-ACTIN-CAPPING PROTEIN SUBUNIT BETA"/>
    <property type="match status" value="1"/>
</dbReference>
<gene>
    <name evidence="8" type="ORF">IscW_ISCW009966</name>
</gene>
<dbReference type="InterPro" id="IPR019771">
    <property type="entry name" value="F-actin_capping_bsu_CS"/>
</dbReference>
<evidence type="ECO:0000256" key="3">
    <source>
        <dbReference type="ARBA" id="ARBA00022467"/>
    </source>
</evidence>
<protein>
    <recommendedName>
        <fullName evidence="7">F-actin-capping protein subunit beta</fullName>
    </recommendedName>
</protein>
<name>B7Q243_IXOSC</name>
<comment type="subcellular location">
    <subcellularLocation>
        <location evidence="1 7">Cytoplasm</location>
        <location evidence="1 7">Cytoskeleton</location>
    </subcellularLocation>
</comment>
<keyword evidence="6 7" id="KW-0206">Cytoskeleton</keyword>
<reference evidence="9" key="2">
    <citation type="submission" date="2020-05" db="UniProtKB">
        <authorList>
            <consortium name="EnsemblMetazoa"/>
        </authorList>
    </citation>
    <scope>IDENTIFICATION</scope>
    <source>
        <strain evidence="9">wikel</strain>
    </source>
</reference>
<dbReference type="AlphaFoldDB" id="B7Q243"/>
<dbReference type="GO" id="GO:0000902">
    <property type="term" value="P:cell morphogenesis"/>
    <property type="evidence" value="ECO:0000318"/>
    <property type="project" value="GO_Central"/>
</dbReference>
<organism>
    <name type="scientific">Ixodes scapularis</name>
    <name type="common">Black-legged tick</name>
    <name type="synonym">Deer tick</name>
    <dbReference type="NCBI Taxonomy" id="6945"/>
    <lineage>
        <taxon>Eukaryota</taxon>
        <taxon>Metazoa</taxon>
        <taxon>Ecdysozoa</taxon>
        <taxon>Arthropoda</taxon>
        <taxon>Chelicerata</taxon>
        <taxon>Arachnida</taxon>
        <taxon>Acari</taxon>
        <taxon>Parasitiformes</taxon>
        <taxon>Ixodida</taxon>
        <taxon>Ixodoidea</taxon>
        <taxon>Ixodidae</taxon>
        <taxon>Ixodinae</taxon>
        <taxon>Ixodes</taxon>
    </lineage>
</organism>
<dbReference type="SUPFAM" id="SSF90096">
    <property type="entry name" value="Subunits of heterodimeric actin filament capping protein Capz"/>
    <property type="match status" value="1"/>
</dbReference>
<dbReference type="GO" id="GO:0005737">
    <property type="term" value="C:cytoplasm"/>
    <property type="evidence" value="ECO:0007669"/>
    <property type="project" value="InterPro"/>
</dbReference>